<dbReference type="InterPro" id="IPR000792">
    <property type="entry name" value="Tscrpt_reg_LuxR_C"/>
</dbReference>
<evidence type="ECO:0000256" key="2">
    <source>
        <dbReference type="ARBA" id="ARBA00023125"/>
    </source>
</evidence>
<evidence type="ECO:0000256" key="1">
    <source>
        <dbReference type="ARBA" id="ARBA00023015"/>
    </source>
</evidence>
<proteinExistence type="predicted"/>
<keyword evidence="3" id="KW-0804">Transcription</keyword>
<keyword evidence="2" id="KW-0238">DNA-binding</keyword>
<dbReference type="InterPro" id="IPR016032">
    <property type="entry name" value="Sig_transdc_resp-reg_C-effctor"/>
</dbReference>
<dbReference type="Proteomes" id="UP001139354">
    <property type="component" value="Unassembled WGS sequence"/>
</dbReference>
<evidence type="ECO:0000313" key="6">
    <source>
        <dbReference type="Proteomes" id="UP001139354"/>
    </source>
</evidence>
<evidence type="ECO:0000256" key="3">
    <source>
        <dbReference type="ARBA" id="ARBA00023163"/>
    </source>
</evidence>
<dbReference type="Gene3D" id="1.10.10.10">
    <property type="entry name" value="Winged helix-like DNA-binding domain superfamily/Winged helix DNA-binding domain"/>
    <property type="match status" value="1"/>
</dbReference>
<feature type="domain" description="HTH luxR-type" evidence="4">
    <location>
        <begin position="295"/>
        <end position="366"/>
    </location>
</feature>
<reference evidence="5" key="1">
    <citation type="submission" date="2021-04" db="EMBL/GenBank/DDBJ databases">
        <title>Microbacterium tenobrionis sp. nov. and Microbacterium allomyrinae sp. nov., isolated from larvae of Tenobrio molitor and Allomyrina dichotoma, respectively.</title>
        <authorList>
            <person name="Lee S.D."/>
        </authorList>
    </citation>
    <scope>NUCLEOTIDE SEQUENCE</scope>
    <source>
        <strain evidence="5">BWT-G7</strain>
    </source>
</reference>
<evidence type="ECO:0000259" key="4">
    <source>
        <dbReference type="PROSITE" id="PS50043"/>
    </source>
</evidence>
<protein>
    <submittedName>
        <fullName evidence="5">Helix-turn-helix transcriptional regulator</fullName>
    </submittedName>
</protein>
<dbReference type="CDD" id="cd06170">
    <property type="entry name" value="LuxR_C_like"/>
    <property type="match status" value="1"/>
</dbReference>
<dbReference type="InterPro" id="IPR036388">
    <property type="entry name" value="WH-like_DNA-bd_sf"/>
</dbReference>
<dbReference type="PRINTS" id="PR00038">
    <property type="entry name" value="HTHLUXR"/>
</dbReference>
<dbReference type="PANTHER" id="PTHR44688">
    <property type="entry name" value="DNA-BINDING TRANSCRIPTIONAL ACTIVATOR DEVR_DOSR"/>
    <property type="match status" value="1"/>
</dbReference>
<dbReference type="PANTHER" id="PTHR44688:SF16">
    <property type="entry name" value="DNA-BINDING TRANSCRIPTIONAL ACTIVATOR DEVR_DOSR"/>
    <property type="match status" value="1"/>
</dbReference>
<dbReference type="EMBL" id="JAGTTN010000001">
    <property type="protein sequence ID" value="MCC2031094.1"/>
    <property type="molecule type" value="Genomic_DNA"/>
</dbReference>
<keyword evidence="1" id="KW-0805">Transcription regulation</keyword>
<dbReference type="GO" id="GO:0006355">
    <property type="term" value="P:regulation of DNA-templated transcription"/>
    <property type="evidence" value="ECO:0007669"/>
    <property type="project" value="InterPro"/>
</dbReference>
<dbReference type="AlphaFoldDB" id="A0A9X1S1P6"/>
<dbReference type="SUPFAM" id="SSF46894">
    <property type="entry name" value="C-terminal effector domain of the bipartite response regulators"/>
    <property type="match status" value="1"/>
</dbReference>
<dbReference type="Pfam" id="PF00196">
    <property type="entry name" value="GerE"/>
    <property type="match status" value="1"/>
</dbReference>
<sequence>MSTAIALGRARSDLDVMSRAGLPLHEFLGEAALTLQKVVPFVAGCLATLDPATSMVSSVGKFGALLGRNDQDIAWAQIEYGDDDPTAIATMIAAGRVTLGVHHELDGDIEQSPRMAQLMVPVFDFRDEARVVFGDRSGAWGAIAVFRGSDDEPFRDDELVFLEEVAPAFTRGIRAGLLAQLGKREVTRESGPAVVIVDAANRITQATACAHDQLARMATPGMGDPLTFVHSLVSAARRFARGETERMPRIRVRTGDGVWLVLHATPLMGGGPAGEHSGEVVVTIEEARPQEVVALVAAAFGLTARERDVTGLVLRGADTKEIAGSMHVSPYTVQDHLKSIFDKAGVTSRRELVARVYFDQYAPRLGAEVGASGWFTG</sequence>
<comment type="caution">
    <text evidence="5">The sequence shown here is derived from an EMBL/GenBank/DDBJ whole genome shotgun (WGS) entry which is preliminary data.</text>
</comment>
<dbReference type="PROSITE" id="PS50043">
    <property type="entry name" value="HTH_LUXR_2"/>
    <property type="match status" value="1"/>
</dbReference>
<keyword evidence="6" id="KW-1185">Reference proteome</keyword>
<organism evidence="5 6">
    <name type="scientific">Microbacterium allomyrinae</name>
    <dbReference type="NCBI Taxonomy" id="2830666"/>
    <lineage>
        <taxon>Bacteria</taxon>
        <taxon>Bacillati</taxon>
        <taxon>Actinomycetota</taxon>
        <taxon>Actinomycetes</taxon>
        <taxon>Micrococcales</taxon>
        <taxon>Microbacteriaceae</taxon>
        <taxon>Microbacterium</taxon>
    </lineage>
</organism>
<gene>
    <name evidence="5" type="ORF">KEC57_02745</name>
</gene>
<dbReference type="SMART" id="SM00421">
    <property type="entry name" value="HTH_LUXR"/>
    <property type="match status" value="1"/>
</dbReference>
<evidence type="ECO:0000313" key="5">
    <source>
        <dbReference type="EMBL" id="MCC2031094.1"/>
    </source>
</evidence>
<name>A0A9X1S1P6_9MICO</name>
<accession>A0A9X1S1P6</accession>
<dbReference type="GO" id="GO:0003677">
    <property type="term" value="F:DNA binding"/>
    <property type="evidence" value="ECO:0007669"/>
    <property type="project" value="UniProtKB-KW"/>
</dbReference>
<dbReference type="RefSeq" id="WP_229382969.1">
    <property type="nucleotide sequence ID" value="NZ_JAGTTN010000001.1"/>
</dbReference>
<dbReference type="PROSITE" id="PS00622">
    <property type="entry name" value="HTH_LUXR_1"/>
    <property type="match status" value="1"/>
</dbReference>